<name>A0A1Y2PI11_9FLAO</name>
<sequence length="191" mass="22024">MAIGIDFLLEEWIVPFLKSKGIEFLRAPGNVTIIAMILAFYDSVLWKLPFFKLLVNIPNISGRYKGNIKFEFNGVKGQKECYIEVKQSASKIKIHSYFNNELNEKSDSKSLVEDVRLEEDGFFDIYMFYLNNGNKINSSLDCHEGANKLRYIPANKARKAKLTGHYFTNRQIQTRGEIEAEFETSNLKGEF</sequence>
<dbReference type="RefSeq" id="WP_086029116.1">
    <property type="nucleotide sequence ID" value="NZ_LAPZ01000001.1"/>
</dbReference>
<dbReference type="EMBL" id="LAPZ01000001">
    <property type="protein sequence ID" value="OSY89308.1"/>
    <property type="molecule type" value="Genomic_DNA"/>
</dbReference>
<reference evidence="2 3" key="1">
    <citation type="submission" date="2015-03" db="EMBL/GenBank/DDBJ databases">
        <title>Genome sequence of Tenacibaculum sp. S2-2, isolated from intestinal microbiota of sea cucumber, Apostichopus japonicas.</title>
        <authorList>
            <person name="Shao Z."/>
            <person name="Wang L."/>
            <person name="Li X."/>
        </authorList>
    </citation>
    <scope>NUCLEOTIDE SEQUENCE [LARGE SCALE GENOMIC DNA]</scope>
    <source>
        <strain evidence="2 3">S2-2</strain>
    </source>
</reference>
<proteinExistence type="predicted"/>
<accession>A0A1Y2PI11</accession>
<evidence type="ECO:0000313" key="2">
    <source>
        <dbReference type="EMBL" id="OSY89308.1"/>
    </source>
</evidence>
<organism evidence="2 3">
    <name type="scientific">Tenacibaculum holothuriorum</name>
    <dbReference type="NCBI Taxonomy" id="1635173"/>
    <lineage>
        <taxon>Bacteria</taxon>
        <taxon>Pseudomonadati</taxon>
        <taxon>Bacteroidota</taxon>
        <taxon>Flavobacteriia</taxon>
        <taxon>Flavobacteriales</taxon>
        <taxon>Flavobacteriaceae</taxon>
        <taxon>Tenacibaculum</taxon>
    </lineage>
</organism>
<comment type="caution">
    <text evidence="2">The sequence shown here is derived from an EMBL/GenBank/DDBJ whole genome shotgun (WGS) entry which is preliminary data.</text>
</comment>
<dbReference type="InParanoid" id="A0A1Y2PI11"/>
<evidence type="ECO:0000259" key="1">
    <source>
        <dbReference type="Pfam" id="PF18153"/>
    </source>
</evidence>
<keyword evidence="3" id="KW-1185">Reference proteome</keyword>
<feature type="domain" description="CD-NTase-associated protein 15" evidence="1">
    <location>
        <begin position="55"/>
        <end position="179"/>
    </location>
</feature>
<protein>
    <recommendedName>
        <fullName evidence="1">CD-NTase-associated protein 15 domain-containing protein</fullName>
    </recommendedName>
</protein>
<gene>
    <name evidence="2" type="ORF">WH52_01315</name>
</gene>
<dbReference type="Proteomes" id="UP000194221">
    <property type="component" value="Unassembled WGS sequence"/>
</dbReference>
<dbReference type="InterPro" id="IPR041208">
    <property type="entry name" value="Cap15"/>
</dbReference>
<evidence type="ECO:0000313" key="3">
    <source>
        <dbReference type="Proteomes" id="UP000194221"/>
    </source>
</evidence>
<dbReference type="Pfam" id="PF18153">
    <property type="entry name" value="Cap15_CD_rec"/>
    <property type="match status" value="1"/>
</dbReference>
<dbReference type="AlphaFoldDB" id="A0A1Y2PI11"/>